<organism evidence="2 3">
    <name type="scientific">Gracilibacillus salitolerans</name>
    <dbReference type="NCBI Taxonomy" id="2663022"/>
    <lineage>
        <taxon>Bacteria</taxon>
        <taxon>Bacillati</taxon>
        <taxon>Bacillota</taxon>
        <taxon>Bacilli</taxon>
        <taxon>Bacillales</taxon>
        <taxon>Bacillaceae</taxon>
        <taxon>Gracilibacillus</taxon>
    </lineage>
</organism>
<feature type="region of interest" description="Disordered" evidence="1">
    <location>
        <begin position="1"/>
        <end position="29"/>
    </location>
</feature>
<reference evidence="2 3" key="1">
    <citation type="submission" date="2019-11" db="EMBL/GenBank/DDBJ databases">
        <title>Gracilibacillus salitolerans sp. nov., a moderate halophile isolated from a saline soil in northwest China.</title>
        <authorList>
            <person name="Gan L."/>
        </authorList>
    </citation>
    <scope>NUCLEOTIDE SEQUENCE [LARGE SCALE GENOMIC DNA]</scope>
    <source>
        <strain evidence="2 3">SCU50</strain>
    </source>
</reference>
<gene>
    <name evidence="2" type="ORF">GI584_01390</name>
</gene>
<accession>A0A5Q2TFA0</accession>
<proteinExistence type="predicted"/>
<dbReference type="RefSeq" id="WP_153789971.1">
    <property type="nucleotide sequence ID" value="NZ_CP045915.1"/>
</dbReference>
<protein>
    <submittedName>
        <fullName evidence="2">Uncharacterized protein</fullName>
    </submittedName>
</protein>
<name>A0A5Q2TFA0_9BACI</name>
<keyword evidence="3" id="KW-1185">Reference proteome</keyword>
<feature type="compositionally biased region" description="Polar residues" evidence="1">
    <location>
        <begin position="1"/>
        <end position="10"/>
    </location>
</feature>
<dbReference type="EMBL" id="CP045915">
    <property type="protein sequence ID" value="QGH32791.1"/>
    <property type="molecule type" value="Genomic_DNA"/>
</dbReference>
<evidence type="ECO:0000313" key="3">
    <source>
        <dbReference type="Proteomes" id="UP000339690"/>
    </source>
</evidence>
<sequence length="164" mass="18241">MDSKNLSKANKTLFGSEWNKETNRNSKNTTEKSFVNITLKADFSNGEGELPVEGNGTIKISNETFPIKFSGNVPVYDHKEQQIINGPVDVTFVKGEKEYSGLMGLYFNPENEESIISLTIGEISSDGTAFLVFGELTDTYKSLNEDILYQQGIKKSMVSIKTLH</sequence>
<evidence type="ECO:0000256" key="1">
    <source>
        <dbReference type="SAM" id="MobiDB-lite"/>
    </source>
</evidence>
<dbReference type="AlphaFoldDB" id="A0A5Q2TFA0"/>
<dbReference type="KEGG" id="grc:GI584_01390"/>
<evidence type="ECO:0000313" key="2">
    <source>
        <dbReference type="EMBL" id="QGH32791.1"/>
    </source>
</evidence>
<dbReference type="Proteomes" id="UP000339690">
    <property type="component" value="Chromosome"/>
</dbReference>